<feature type="non-terminal residue" evidence="2">
    <location>
        <position position="32"/>
    </location>
</feature>
<proteinExistence type="predicted"/>
<dbReference type="Proteomes" id="UP000663881">
    <property type="component" value="Unassembled WGS sequence"/>
</dbReference>
<evidence type="ECO:0000256" key="1">
    <source>
        <dbReference type="SAM" id="MobiDB-lite"/>
    </source>
</evidence>
<dbReference type="EMBL" id="CAJOAY010022460">
    <property type="protein sequence ID" value="CAF4357627.1"/>
    <property type="molecule type" value="Genomic_DNA"/>
</dbReference>
<evidence type="ECO:0000313" key="3">
    <source>
        <dbReference type="Proteomes" id="UP000663881"/>
    </source>
</evidence>
<feature type="region of interest" description="Disordered" evidence="1">
    <location>
        <begin position="1"/>
        <end position="32"/>
    </location>
</feature>
<name>A0A820LI09_9BILA</name>
<evidence type="ECO:0000313" key="2">
    <source>
        <dbReference type="EMBL" id="CAF4357627.1"/>
    </source>
</evidence>
<dbReference type="AlphaFoldDB" id="A0A820LI09"/>
<reference evidence="2" key="1">
    <citation type="submission" date="2021-02" db="EMBL/GenBank/DDBJ databases">
        <authorList>
            <person name="Nowell W R."/>
        </authorList>
    </citation>
    <scope>NUCLEOTIDE SEQUENCE</scope>
</reference>
<comment type="caution">
    <text evidence="2">The sequence shown here is derived from an EMBL/GenBank/DDBJ whole genome shotgun (WGS) entry which is preliminary data.</text>
</comment>
<accession>A0A820LI09</accession>
<feature type="non-terminal residue" evidence="2">
    <location>
        <position position="1"/>
    </location>
</feature>
<feature type="compositionally biased region" description="Polar residues" evidence="1">
    <location>
        <begin position="1"/>
        <end position="11"/>
    </location>
</feature>
<organism evidence="2 3">
    <name type="scientific">Adineta steineri</name>
    <dbReference type="NCBI Taxonomy" id="433720"/>
    <lineage>
        <taxon>Eukaryota</taxon>
        <taxon>Metazoa</taxon>
        <taxon>Spiralia</taxon>
        <taxon>Gnathifera</taxon>
        <taxon>Rotifera</taxon>
        <taxon>Eurotatoria</taxon>
        <taxon>Bdelloidea</taxon>
        <taxon>Adinetida</taxon>
        <taxon>Adinetidae</taxon>
        <taxon>Adineta</taxon>
    </lineage>
</organism>
<feature type="compositionally biased region" description="Basic and acidic residues" evidence="1">
    <location>
        <begin position="12"/>
        <end position="32"/>
    </location>
</feature>
<gene>
    <name evidence="2" type="ORF">OKA104_LOCUS49146</name>
</gene>
<protein>
    <submittedName>
        <fullName evidence="2">Uncharacterized protein</fullName>
    </submittedName>
</protein>
<sequence>NEYENLSQQSNRSEEERLKLDEEIQERQRKQA</sequence>